<name>A0ACC0K4I4_CHOFU</name>
<dbReference type="EMBL" id="CM046131">
    <property type="protein sequence ID" value="KAI8431108.1"/>
    <property type="molecule type" value="Genomic_DNA"/>
</dbReference>
<evidence type="ECO:0000313" key="1">
    <source>
        <dbReference type="EMBL" id="KAI8431108.1"/>
    </source>
</evidence>
<organism evidence="1 2">
    <name type="scientific">Choristoneura fumiferana</name>
    <name type="common">Spruce budworm moth</name>
    <name type="synonym">Archips fumiferana</name>
    <dbReference type="NCBI Taxonomy" id="7141"/>
    <lineage>
        <taxon>Eukaryota</taxon>
        <taxon>Metazoa</taxon>
        <taxon>Ecdysozoa</taxon>
        <taxon>Arthropoda</taxon>
        <taxon>Hexapoda</taxon>
        <taxon>Insecta</taxon>
        <taxon>Pterygota</taxon>
        <taxon>Neoptera</taxon>
        <taxon>Endopterygota</taxon>
        <taxon>Lepidoptera</taxon>
        <taxon>Glossata</taxon>
        <taxon>Ditrysia</taxon>
        <taxon>Tortricoidea</taxon>
        <taxon>Tortricidae</taxon>
        <taxon>Tortricinae</taxon>
        <taxon>Choristoneura</taxon>
    </lineage>
</organism>
<reference evidence="1 2" key="1">
    <citation type="journal article" date="2022" name="Genome Biol. Evol.">
        <title>The Spruce Budworm Genome: Reconstructing the Evolutionary History of Antifreeze Proteins.</title>
        <authorList>
            <person name="Beliveau C."/>
            <person name="Gagne P."/>
            <person name="Picq S."/>
            <person name="Vernygora O."/>
            <person name="Keeling C.I."/>
            <person name="Pinkney K."/>
            <person name="Doucet D."/>
            <person name="Wen F."/>
            <person name="Johnston J.S."/>
            <person name="Maaroufi H."/>
            <person name="Boyle B."/>
            <person name="Laroche J."/>
            <person name="Dewar K."/>
            <person name="Juretic N."/>
            <person name="Blackburn G."/>
            <person name="Nisole A."/>
            <person name="Brunet B."/>
            <person name="Brandao M."/>
            <person name="Lumley L."/>
            <person name="Duan J."/>
            <person name="Quan G."/>
            <person name="Lucarotti C.J."/>
            <person name="Roe A.D."/>
            <person name="Sperling F.A.H."/>
            <person name="Levesque R.C."/>
            <person name="Cusson M."/>
        </authorList>
    </citation>
    <scope>NUCLEOTIDE SEQUENCE [LARGE SCALE GENOMIC DNA]</scope>
    <source>
        <strain evidence="1">Glfc:IPQL:Cfum</strain>
    </source>
</reference>
<protein>
    <submittedName>
        <fullName evidence="1">Uncharacterized protein</fullName>
    </submittedName>
</protein>
<accession>A0ACC0K4I4</accession>
<keyword evidence="2" id="KW-1185">Reference proteome</keyword>
<proteinExistence type="predicted"/>
<sequence>METKILHSAVSTRAVLCEDSSKSLPQHEPTGVIEAQYIVCRAREEMMQSLIDRDLVSFAVGDGAVEVEIAGPEREEDSSRRAKDQDTPVE</sequence>
<gene>
    <name evidence="1" type="ORF">MSG28_001163</name>
</gene>
<evidence type="ECO:0000313" key="2">
    <source>
        <dbReference type="Proteomes" id="UP001064048"/>
    </source>
</evidence>
<dbReference type="Proteomes" id="UP001064048">
    <property type="component" value="Chromosome Z"/>
</dbReference>
<comment type="caution">
    <text evidence="1">The sequence shown here is derived from an EMBL/GenBank/DDBJ whole genome shotgun (WGS) entry which is preliminary data.</text>
</comment>